<evidence type="ECO:0000313" key="2">
    <source>
        <dbReference type="EMBL" id="MFD1237540.1"/>
    </source>
</evidence>
<gene>
    <name evidence="2" type="ORF">ACFQ34_30010</name>
</gene>
<feature type="domain" description="AB hydrolase-1" evidence="1">
    <location>
        <begin position="7"/>
        <end position="231"/>
    </location>
</feature>
<evidence type="ECO:0000259" key="1">
    <source>
        <dbReference type="Pfam" id="PF12697"/>
    </source>
</evidence>
<dbReference type="Proteomes" id="UP001597182">
    <property type="component" value="Unassembled WGS sequence"/>
</dbReference>
<protein>
    <submittedName>
        <fullName evidence="2">Alpha/beta fold hydrolase</fullName>
    </submittedName>
</protein>
<comment type="caution">
    <text evidence="2">The sequence shown here is derived from an EMBL/GenBank/DDBJ whole genome shotgun (WGS) entry which is preliminary data.</text>
</comment>
<proteinExistence type="predicted"/>
<dbReference type="SUPFAM" id="SSF53474">
    <property type="entry name" value="alpha/beta-Hydrolases"/>
    <property type="match status" value="1"/>
</dbReference>
<dbReference type="Gene3D" id="3.40.50.1820">
    <property type="entry name" value="alpha/beta hydrolase"/>
    <property type="match status" value="1"/>
</dbReference>
<name>A0ABW3VRT9_9PSEU</name>
<dbReference type="GO" id="GO:0016787">
    <property type="term" value="F:hydrolase activity"/>
    <property type="evidence" value="ECO:0007669"/>
    <property type="project" value="UniProtKB-KW"/>
</dbReference>
<keyword evidence="3" id="KW-1185">Reference proteome</keyword>
<dbReference type="RefSeq" id="WP_339124861.1">
    <property type="nucleotide sequence ID" value="NZ_BAABKS010000099.1"/>
</dbReference>
<sequence>MVPPPHIVFVHGFLDDGATWTPVIDAVDLPADRAVTVDLPGMAGAPEHPGPFTLDGYVDEVSAVVDRIEGPVVLVGQSMGAQVAELVAARSDRVAGLVLLTPMPLRGTQLPDEAVAPFRALGGDLEGLTGTRRALSANFPDAELARLNEYGVRIPPSTTAAVVDIWNLGTGGERAESAYPGPVLVVRGAADPLCTEDLVAAEVAPRFRDVRVAVVEGAGHWPHVEQPAALAPLLDEFLGRARRDVDTAVGG</sequence>
<organism evidence="2 3">
    <name type="scientific">Pseudonocardia benzenivorans</name>
    <dbReference type="NCBI Taxonomy" id="228005"/>
    <lineage>
        <taxon>Bacteria</taxon>
        <taxon>Bacillati</taxon>
        <taxon>Actinomycetota</taxon>
        <taxon>Actinomycetes</taxon>
        <taxon>Pseudonocardiales</taxon>
        <taxon>Pseudonocardiaceae</taxon>
        <taxon>Pseudonocardia</taxon>
    </lineage>
</organism>
<dbReference type="InterPro" id="IPR029058">
    <property type="entry name" value="AB_hydrolase_fold"/>
</dbReference>
<keyword evidence="2" id="KW-0378">Hydrolase</keyword>
<evidence type="ECO:0000313" key="3">
    <source>
        <dbReference type="Proteomes" id="UP001597182"/>
    </source>
</evidence>
<accession>A0ABW3VRT9</accession>
<dbReference type="InterPro" id="IPR050228">
    <property type="entry name" value="Carboxylesterase_BioH"/>
</dbReference>
<dbReference type="Pfam" id="PF12697">
    <property type="entry name" value="Abhydrolase_6"/>
    <property type="match status" value="1"/>
</dbReference>
<dbReference type="PANTHER" id="PTHR43194:SF2">
    <property type="entry name" value="PEROXISOMAL MEMBRANE PROTEIN LPX1"/>
    <property type="match status" value="1"/>
</dbReference>
<dbReference type="EMBL" id="JBHTMB010000294">
    <property type="protein sequence ID" value="MFD1237540.1"/>
    <property type="molecule type" value="Genomic_DNA"/>
</dbReference>
<dbReference type="InterPro" id="IPR000073">
    <property type="entry name" value="AB_hydrolase_1"/>
</dbReference>
<dbReference type="PANTHER" id="PTHR43194">
    <property type="entry name" value="HYDROLASE ALPHA/BETA FOLD FAMILY"/>
    <property type="match status" value="1"/>
</dbReference>
<reference evidence="3" key="1">
    <citation type="journal article" date="2019" name="Int. J. Syst. Evol. Microbiol.">
        <title>The Global Catalogue of Microorganisms (GCM) 10K type strain sequencing project: providing services to taxonomists for standard genome sequencing and annotation.</title>
        <authorList>
            <consortium name="The Broad Institute Genomics Platform"/>
            <consortium name="The Broad Institute Genome Sequencing Center for Infectious Disease"/>
            <person name="Wu L."/>
            <person name="Ma J."/>
        </authorList>
    </citation>
    <scope>NUCLEOTIDE SEQUENCE [LARGE SCALE GENOMIC DNA]</scope>
    <source>
        <strain evidence="3">CCUG 49018</strain>
    </source>
</reference>